<feature type="transmembrane region" description="Helical" evidence="7">
    <location>
        <begin position="89"/>
        <end position="111"/>
    </location>
</feature>
<dbReference type="STRING" id="425264.A0A3G2SA64"/>
<evidence type="ECO:0000256" key="2">
    <source>
        <dbReference type="ARBA" id="ARBA00008917"/>
    </source>
</evidence>
<evidence type="ECO:0000256" key="3">
    <source>
        <dbReference type="ARBA" id="ARBA00022692"/>
    </source>
</evidence>
<organism evidence="8 9">
    <name type="scientific">Malassezia restricta (strain ATCC 96810 / NBRC 103918 / CBS 7877)</name>
    <name type="common">Seborrheic dermatitis infection agent</name>
    <dbReference type="NCBI Taxonomy" id="425264"/>
    <lineage>
        <taxon>Eukaryota</taxon>
        <taxon>Fungi</taxon>
        <taxon>Dikarya</taxon>
        <taxon>Basidiomycota</taxon>
        <taxon>Ustilaginomycotina</taxon>
        <taxon>Malasseziomycetes</taxon>
        <taxon>Malasseziales</taxon>
        <taxon>Malasseziaceae</taxon>
        <taxon>Malassezia</taxon>
    </lineage>
</organism>
<gene>
    <name evidence="8" type="primary">DERL3</name>
    <name evidence="8" type="ORF">DNF11_2007</name>
</gene>
<dbReference type="InterPro" id="IPR007599">
    <property type="entry name" value="DER1"/>
</dbReference>
<keyword evidence="6 7" id="KW-0472">Membrane</keyword>
<keyword evidence="9" id="KW-1185">Reference proteome</keyword>
<evidence type="ECO:0000256" key="5">
    <source>
        <dbReference type="ARBA" id="ARBA00022989"/>
    </source>
</evidence>
<dbReference type="VEuPathDB" id="FungiDB:DNF11_2007"/>
<comment type="subcellular location">
    <subcellularLocation>
        <location evidence="1 7">Endoplasmic reticulum membrane</location>
        <topology evidence="1 7">Multi-pass membrane protein</topology>
    </subcellularLocation>
</comment>
<keyword evidence="4 7" id="KW-0256">Endoplasmic reticulum</keyword>
<dbReference type="InterPro" id="IPR035952">
    <property type="entry name" value="Rhomboid-like_sf"/>
</dbReference>
<dbReference type="Pfam" id="PF04511">
    <property type="entry name" value="DER1"/>
    <property type="match status" value="1"/>
</dbReference>
<dbReference type="AlphaFoldDB" id="A0A3G2SA64"/>
<protein>
    <recommendedName>
        <fullName evidence="7">Derlin</fullName>
    </recommendedName>
</protein>
<proteinExistence type="inferred from homology"/>
<evidence type="ECO:0000313" key="8">
    <source>
        <dbReference type="EMBL" id="AYO42957.1"/>
    </source>
</evidence>
<dbReference type="EMBL" id="CP033150">
    <property type="protein sequence ID" value="AYO42957.1"/>
    <property type="molecule type" value="Genomic_DNA"/>
</dbReference>
<feature type="transmembrane region" description="Helical" evidence="7">
    <location>
        <begin position="6"/>
        <end position="26"/>
    </location>
</feature>
<keyword evidence="5 7" id="KW-1133">Transmembrane helix</keyword>
<sequence length="212" mass="24993">MDLQNLPAFTSVWIAGALCLTMLEHLGFVSEHQLFFSTYYVFRKHQYWRIVTSFMYFGKIGLIFAIRILELIRFASDLEAHTFGPTRRAQYAWFLLCSSLSLLLVGSLLSIRFMSYPLSWILTYIWSRKSRHMHVTFLGVLTITAPYYPFIELLFTLVQSNVEFKDIMVGLLLGHLYYFLEELWPREMPSHGYHWIGTPQRWVELFEAPVAQ</sequence>
<comment type="similarity">
    <text evidence="2 7">Belongs to the derlin family.</text>
</comment>
<evidence type="ECO:0000256" key="1">
    <source>
        <dbReference type="ARBA" id="ARBA00004477"/>
    </source>
</evidence>
<evidence type="ECO:0000256" key="6">
    <source>
        <dbReference type="ARBA" id="ARBA00023136"/>
    </source>
</evidence>
<evidence type="ECO:0000256" key="7">
    <source>
        <dbReference type="RuleBase" id="RU363059"/>
    </source>
</evidence>
<dbReference type="PANTHER" id="PTHR11009">
    <property type="entry name" value="DER1-LIKE PROTEIN, DERLIN"/>
    <property type="match status" value="1"/>
</dbReference>
<dbReference type="GO" id="GO:0006950">
    <property type="term" value="P:response to stress"/>
    <property type="evidence" value="ECO:0007669"/>
    <property type="project" value="UniProtKB-ARBA"/>
</dbReference>
<dbReference type="Proteomes" id="UP000269793">
    <property type="component" value="Chromosome III"/>
</dbReference>
<keyword evidence="3 7" id="KW-0812">Transmembrane</keyword>
<evidence type="ECO:0000313" key="9">
    <source>
        <dbReference type="Proteomes" id="UP000269793"/>
    </source>
</evidence>
<reference evidence="8 9" key="1">
    <citation type="submission" date="2018-10" db="EMBL/GenBank/DDBJ databases">
        <title>Complete genome sequence of Malassezia restricta CBS 7877.</title>
        <authorList>
            <person name="Morand S.C."/>
            <person name="Bertignac M."/>
            <person name="Iltis A."/>
            <person name="Kolder I."/>
            <person name="Pirovano W."/>
            <person name="Jourdain R."/>
            <person name="Clavaud C."/>
        </authorList>
    </citation>
    <scope>NUCLEOTIDE SEQUENCE [LARGE SCALE GENOMIC DNA]</scope>
    <source>
        <strain evidence="8 9">CBS 7877</strain>
    </source>
</reference>
<dbReference type="SUPFAM" id="SSF144091">
    <property type="entry name" value="Rhomboid-like"/>
    <property type="match status" value="1"/>
</dbReference>
<evidence type="ECO:0000256" key="4">
    <source>
        <dbReference type="ARBA" id="ARBA00022824"/>
    </source>
</evidence>
<comment type="function">
    <text evidence="7">May be involved in the degradation of misfolded endoplasmic reticulum (ER) luminal proteins.</text>
</comment>
<name>A0A3G2SA64_MALR7</name>
<dbReference type="OrthoDB" id="1716531at2759"/>
<feature type="transmembrane region" description="Helical" evidence="7">
    <location>
        <begin position="132"/>
        <end position="150"/>
    </location>
</feature>
<dbReference type="GO" id="GO:0005789">
    <property type="term" value="C:endoplasmic reticulum membrane"/>
    <property type="evidence" value="ECO:0007669"/>
    <property type="project" value="UniProtKB-SubCell"/>
</dbReference>
<accession>A0A3G2SA64</accession>
<feature type="transmembrane region" description="Helical" evidence="7">
    <location>
        <begin position="47"/>
        <end position="69"/>
    </location>
</feature>